<dbReference type="SUPFAM" id="SSF52075">
    <property type="entry name" value="Outer arm dynein light chain 1"/>
    <property type="match status" value="1"/>
</dbReference>
<evidence type="ECO:0008006" key="5">
    <source>
        <dbReference type="Google" id="ProtNLM"/>
    </source>
</evidence>
<evidence type="ECO:0000256" key="2">
    <source>
        <dbReference type="ARBA" id="ARBA00022737"/>
    </source>
</evidence>
<accession>A0ABP3MPL5</accession>
<dbReference type="SMART" id="SM00369">
    <property type="entry name" value="LRR_TYP"/>
    <property type="match status" value="2"/>
</dbReference>
<dbReference type="Proteomes" id="UP001501576">
    <property type="component" value="Unassembled WGS sequence"/>
</dbReference>
<evidence type="ECO:0000313" key="4">
    <source>
        <dbReference type="Proteomes" id="UP001501576"/>
    </source>
</evidence>
<comment type="caution">
    <text evidence="3">The sequence shown here is derived from an EMBL/GenBank/DDBJ whole genome shotgun (WGS) entry which is preliminary data.</text>
</comment>
<reference evidence="4" key="1">
    <citation type="journal article" date="2019" name="Int. J. Syst. Evol. Microbiol.">
        <title>The Global Catalogue of Microorganisms (GCM) 10K type strain sequencing project: providing services to taxonomists for standard genome sequencing and annotation.</title>
        <authorList>
            <consortium name="The Broad Institute Genomics Platform"/>
            <consortium name="The Broad Institute Genome Sequencing Center for Infectious Disease"/>
            <person name="Wu L."/>
            <person name="Ma J."/>
        </authorList>
    </citation>
    <scope>NUCLEOTIDE SEQUENCE [LARGE SCALE GENOMIC DNA]</scope>
    <source>
        <strain evidence="4">JCM 5052</strain>
    </source>
</reference>
<keyword evidence="1" id="KW-0433">Leucine-rich repeat</keyword>
<organism evidence="3 4">
    <name type="scientific">Streptomyces mordarskii</name>
    <dbReference type="NCBI Taxonomy" id="1226758"/>
    <lineage>
        <taxon>Bacteria</taxon>
        <taxon>Bacillati</taxon>
        <taxon>Actinomycetota</taxon>
        <taxon>Actinomycetes</taxon>
        <taxon>Kitasatosporales</taxon>
        <taxon>Streptomycetaceae</taxon>
        <taxon>Streptomyces</taxon>
    </lineage>
</organism>
<protein>
    <recommendedName>
        <fullName evidence="5">Leucine-rich repeat domain-containing protein</fullName>
    </recommendedName>
</protein>
<name>A0ABP3MPL5_9ACTN</name>
<evidence type="ECO:0000313" key="3">
    <source>
        <dbReference type="EMBL" id="GAA0522474.1"/>
    </source>
</evidence>
<dbReference type="InterPro" id="IPR003591">
    <property type="entry name" value="Leu-rich_rpt_typical-subtyp"/>
</dbReference>
<dbReference type="PANTHER" id="PTHR48051:SF1">
    <property type="entry name" value="RAS SUPPRESSOR PROTEIN 1"/>
    <property type="match status" value="1"/>
</dbReference>
<evidence type="ECO:0000256" key="1">
    <source>
        <dbReference type="ARBA" id="ARBA00022614"/>
    </source>
</evidence>
<dbReference type="PROSITE" id="PS51450">
    <property type="entry name" value="LRR"/>
    <property type="match status" value="1"/>
</dbReference>
<gene>
    <name evidence="3" type="ORF">GCM10010390_25840</name>
</gene>
<keyword evidence="4" id="KW-1185">Reference proteome</keyword>
<dbReference type="InterPro" id="IPR050216">
    <property type="entry name" value="LRR_domain-containing"/>
</dbReference>
<dbReference type="InterPro" id="IPR001611">
    <property type="entry name" value="Leu-rich_rpt"/>
</dbReference>
<proteinExistence type="predicted"/>
<dbReference type="Pfam" id="PF13855">
    <property type="entry name" value="LRR_8"/>
    <property type="match status" value="1"/>
</dbReference>
<dbReference type="Gene3D" id="3.80.10.10">
    <property type="entry name" value="Ribonuclease Inhibitor"/>
    <property type="match status" value="1"/>
</dbReference>
<dbReference type="PANTHER" id="PTHR48051">
    <property type="match status" value="1"/>
</dbReference>
<keyword evidence="2" id="KW-0677">Repeat</keyword>
<dbReference type="InterPro" id="IPR032675">
    <property type="entry name" value="LRR_dom_sf"/>
</dbReference>
<dbReference type="EMBL" id="BAAABZ010000015">
    <property type="protein sequence ID" value="GAA0522474.1"/>
    <property type="molecule type" value="Genomic_DNA"/>
</dbReference>
<sequence>MPSTVTGLCELRHLDLRENAFTELPGPLADLPRLRQLDLRRNRIVQVPDWVARMPALEKLDLHWNTRTPSQGLLTKLEERGCVVLL</sequence>